<evidence type="ECO:0000313" key="4">
    <source>
        <dbReference type="Proteomes" id="UP000309033"/>
    </source>
</evidence>
<feature type="transmembrane region" description="Helical" evidence="1">
    <location>
        <begin position="524"/>
        <end position="545"/>
    </location>
</feature>
<feature type="transmembrane region" description="Helical" evidence="1">
    <location>
        <begin position="58"/>
        <end position="81"/>
    </location>
</feature>
<feature type="transmembrane region" description="Helical" evidence="1">
    <location>
        <begin position="498"/>
        <end position="518"/>
    </location>
</feature>
<dbReference type="SUPFAM" id="SSF52540">
    <property type="entry name" value="P-loop containing nucleoside triphosphate hydrolases"/>
    <property type="match status" value="1"/>
</dbReference>
<dbReference type="OrthoDB" id="419058at2"/>
<accession>A0A5R8ZAV6</accession>
<feature type="transmembrane region" description="Helical" evidence="1">
    <location>
        <begin position="666"/>
        <end position="687"/>
    </location>
</feature>
<keyword evidence="1" id="KW-0812">Transmembrane</keyword>
<dbReference type="EMBL" id="VANP01000003">
    <property type="protein sequence ID" value="TLP61986.1"/>
    <property type="molecule type" value="Genomic_DNA"/>
</dbReference>
<feature type="transmembrane region" description="Helical" evidence="1">
    <location>
        <begin position="93"/>
        <end position="111"/>
    </location>
</feature>
<dbReference type="InterPro" id="IPR007111">
    <property type="entry name" value="NACHT_NTPase"/>
</dbReference>
<keyword evidence="1" id="KW-0472">Membrane</keyword>
<dbReference type="AlphaFoldDB" id="A0A5R8ZAV6"/>
<feature type="domain" description="NACHT" evidence="2">
    <location>
        <begin position="198"/>
        <end position="356"/>
    </location>
</feature>
<keyword evidence="1" id="KW-1133">Transmembrane helix</keyword>
<evidence type="ECO:0000259" key="2">
    <source>
        <dbReference type="Pfam" id="PF05729"/>
    </source>
</evidence>
<proteinExistence type="predicted"/>
<gene>
    <name evidence="3" type="ORF">FED44_08315</name>
</gene>
<comment type="caution">
    <text evidence="3">The sequence shown here is derived from an EMBL/GenBank/DDBJ whole genome shotgun (WGS) entry which is preliminary data.</text>
</comment>
<keyword evidence="4" id="KW-1185">Reference proteome</keyword>
<dbReference type="InterPro" id="IPR027417">
    <property type="entry name" value="P-loop_NTPase"/>
</dbReference>
<evidence type="ECO:0000313" key="3">
    <source>
        <dbReference type="EMBL" id="TLP61986.1"/>
    </source>
</evidence>
<sequence>MLAPVGLRVVRASSVMAGLVSGGRIAARSIRMVTVSADRRIRPPGDRHHVRVNRRRSWIVLPAAALSVAALGAAVVVVVRAVSSKEAPNVADAVAVALAAVTSGVAVLGWARNRAAPRAARPDQVSAAKDTLVALVRNAWRAESMIRGLEPDPIPVVWRLTDDTGLLHHRHLIGEGSLEGVGNAVAELAGDFLKLRRRRLVITGGPGAGKTTLAIQLLLELTGKGRDPADPVPVLLSLSSWDPAAEDLHSWLTRSLERNYEALGSAEFGSGVALELVRGGHILPVMDGLDELPRPHRAAIVRALNASLDAAESYILTSRTEELAEAVEDAKQPLPSAAVIAPAPLTPADAEGYLRTCLPPAPGPVWENVLDGLRTGELKGLSQLTAAPLGLWLLRAVYIDPQADPAPLTGRLGQDPDELRGHLWDGLISVLLTTRSPGASPAGRAGPPELTPRHVWDAGQTRRHLSYLARVLGKNGTRDLAWWRLGGLVLDADERRRAATTTCLVVGVVFGMVAAFAGRLHPLVTLPVGFSAGLGVMTTTLRGFTGTPGHVSVEFRGRVRDLARQITIVLLLRILIGMVSVSGAALVADAQPGLAIEAGIWAGLALGPGLVLIQWMQQPTPLTAATTPYHGWRASRTLAVLCAAVPGVGGGVVTGLVSGLANGPWFGLRLGVLSGAFLALGLGLTMLRHSAWPAYLITTRHLAEQGKCPRDLMDFLDDAHRLGLLRVVGPVYQFRHADLQDHLAAGTRVPARPRGGA</sequence>
<feature type="transmembrane region" description="Helical" evidence="1">
    <location>
        <begin position="566"/>
        <end position="588"/>
    </location>
</feature>
<reference evidence="3" key="1">
    <citation type="submission" date="2019-05" db="EMBL/GenBank/DDBJ databases">
        <title>Isolation, diversity and antifungal activity of Actinobacteria from wheat.</title>
        <authorList>
            <person name="Yu B."/>
        </authorList>
    </citation>
    <scope>NUCLEOTIDE SEQUENCE [LARGE SCALE GENOMIC DNA]</scope>
    <source>
        <strain evidence="3">NEAU-HEGS1-5</strain>
    </source>
</reference>
<protein>
    <submittedName>
        <fullName evidence="3">NACHT domain-containing protein</fullName>
    </submittedName>
</protein>
<name>A0A5R8ZAV6_9ACTN</name>
<feature type="transmembrane region" description="Helical" evidence="1">
    <location>
        <begin position="637"/>
        <end position="660"/>
    </location>
</feature>
<feature type="transmembrane region" description="Helical" evidence="1">
    <location>
        <begin position="594"/>
        <end position="616"/>
    </location>
</feature>
<dbReference type="Gene3D" id="3.40.50.300">
    <property type="entry name" value="P-loop containing nucleotide triphosphate hydrolases"/>
    <property type="match status" value="1"/>
</dbReference>
<evidence type="ECO:0000256" key="1">
    <source>
        <dbReference type="SAM" id="Phobius"/>
    </source>
</evidence>
<dbReference type="Proteomes" id="UP000309033">
    <property type="component" value="Unassembled WGS sequence"/>
</dbReference>
<dbReference type="Pfam" id="PF05729">
    <property type="entry name" value="NACHT"/>
    <property type="match status" value="1"/>
</dbReference>
<organism evidence="3 4">
    <name type="scientific">Microbispora triticiradicis</name>
    <dbReference type="NCBI Taxonomy" id="2200763"/>
    <lineage>
        <taxon>Bacteria</taxon>
        <taxon>Bacillati</taxon>
        <taxon>Actinomycetota</taxon>
        <taxon>Actinomycetes</taxon>
        <taxon>Streptosporangiales</taxon>
        <taxon>Streptosporangiaceae</taxon>
        <taxon>Microbispora</taxon>
    </lineage>
</organism>